<dbReference type="OrthoDB" id="3066495at2759"/>
<sequence length="400" mass="44756">MTSSAVILYTTPDPALPDDPENNASRRWAVVLDSFSNPSPGRTLSQIYSGLGRFAEKLANRAAHSIGLGPHAVAQRIRRRFGRGEQRLELLHKLNSRDLDLEQCCRKLMRYALPTESVDTQIQTFQEISELVTLFPGLRRFLLISVSLQHTASMEAISALWGDHECLANEKWTFWKGLATTCLADTRISAIVEQTTIEQLANCETESLSVIERLVLEIAIERENHSEASEMFSAICIRYLGGILDLPGFWSNMGTAHFSVAKKLCSEMACVLEDIGADILELGPVDESQTDHSGIDFLATIMLNGFLGWIGKLHPENWAIQLWYENLPRAAELLPVSSALAMNSFEDIFPTTYILAEVDIMMKRGIDSLHDYVDSNVGDFNSTSISPQHKFRPRARLGWQ</sequence>
<proteinExistence type="predicted"/>
<dbReference type="AlphaFoldDB" id="A0A8H6ZHA4"/>
<dbReference type="EMBL" id="JACAZH010000001">
    <property type="protein sequence ID" value="KAF7377392.1"/>
    <property type="molecule type" value="Genomic_DNA"/>
</dbReference>
<keyword evidence="2" id="KW-1185">Reference proteome</keyword>
<organism evidence="1 2">
    <name type="scientific">Mycena sanguinolenta</name>
    <dbReference type="NCBI Taxonomy" id="230812"/>
    <lineage>
        <taxon>Eukaryota</taxon>
        <taxon>Fungi</taxon>
        <taxon>Dikarya</taxon>
        <taxon>Basidiomycota</taxon>
        <taxon>Agaricomycotina</taxon>
        <taxon>Agaricomycetes</taxon>
        <taxon>Agaricomycetidae</taxon>
        <taxon>Agaricales</taxon>
        <taxon>Marasmiineae</taxon>
        <taxon>Mycenaceae</taxon>
        <taxon>Mycena</taxon>
    </lineage>
</organism>
<accession>A0A8H6ZHA4</accession>
<name>A0A8H6ZHA4_9AGAR</name>
<comment type="caution">
    <text evidence="1">The sequence shown here is derived from an EMBL/GenBank/DDBJ whole genome shotgun (WGS) entry which is preliminary data.</text>
</comment>
<evidence type="ECO:0000313" key="2">
    <source>
        <dbReference type="Proteomes" id="UP000623467"/>
    </source>
</evidence>
<evidence type="ECO:0000313" key="1">
    <source>
        <dbReference type="EMBL" id="KAF7377392.1"/>
    </source>
</evidence>
<gene>
    <name evidence="1" type="ORF">MSAN_00160800</name>
</gene>
<reference evidence="1" key="1">
    <citation type="submission" date="2020-05" db="EMBL/GenBank/DDBJ databases">
        <title>Mycena genomes resolve the evolution of fungal bioluminescence.</title>
        <authorList>
            <person name="Tsai I.J."/>
        </authorList>
    </citation>
    <scope>NUCLEOTIDE SEQUENCE</scope>
    <source>
        <strain evidence="1">160909Yilan</strain>
    </source>
</reference>
<protein>
    <submittedName>
        <fullName evidence="1">High osmolarity signaling protein SHO1</fullName>
    </submittedName>
</protein>
<dbReference type="Proteomes" id="UP000623467">
    <property type="component" value="Unassembled WGS sequence"/>
</dbReference>